<keyword evidence="6" id="KW-0460">Magnesium</keyword>
<evidence type="ECO:0000256" key="3">
    <source>
        <dbReference type="ARBA" id="ARBA00022741"/>
    </source>
</evidence>
<dbReference type="Proteomes" id="UP000095283">
    <property type="component" value="Unplaced"/>
</dbReference>
<dbReference type="InterPro" id="IPR006689">
    <property type="entry name" value="Small_GTPase_ARF/SAR"/>
</dbReference>
<dbReference type="SMART" id="SM00177">
    <property type="entry name" value="ARF"/>
    <property type="match status" value="1"/>
</dbReference>
<dbReference type="AlphaFoldDB" id="A0A1I7XDH2"/>
<reference evidence="9" key="1">
    <citation type="submission" date="2016-11" db="UniProtKB">
        <authorList>
            <consortium name="WormBaseParasite"/>
        </authorList>
    </citation>
    <scope>IDENTIFICATION</scope>
</reference>
<evidence type="ECO:0000313" key="8">
    <source>
        <dbReference type="Proteomes" id="UP000095283"/>
    </source>
</evidence>
<feature type="binding site" evidence="6">
    <location>
        <position position="89"/>
    </location>
    <ligand>
        <name>Mg(2+)</name>
        <dbReference type="ChEBI" id="CHEBI:18420"/>
    </ligand>
</feature>
<dbReference type="GO" id="GO:0046872">
    <property type="term" value="F:metal ion binding"/>
    <property type="evidence" value="ECO:0007669"/>
    <property type="project" value="UniProtKB-KW"/>
</dbReference>
<dbReference type="GO" id="GO:0005525">
    <property type="term" value="F:GTP binding"/>
    <property type="evidence" value="ECO:0007669"/>
    <property type="project" value="UniProtKB-KW"/>
</dbReference>
<evidence type="ECO:0000256" key="5">
    <source>
        <dbReference type="PIRSR" id="PIRSR606689-1"/>
    </source>
</evidence>
<keyword evidence="2" id="KW-0519">Myristate</keyword>
<name>A0A1I7XDH2_HETBA</name>
<dbReference type="InterPro" id="IPR044612">
    <property type="entry name" value="ARL2/3"/>
</dbReference>
<evidence type="ECO:0000256" key="6">
    <source>
        <dbReference type="PIRSR" id="PIRSR606689-2"/>
    </source>
</evidence>
<dbReference type="GO" id="GO:0003924">
    <property type="term" value="F:GTPase activity"/>
    <property type="evidence" value="ECO:0007669"/>
    <property type="project" value="InterPro"/>
</dbReference>
<dbReference type="NCBIfam" id="TIGR00231">
    <property type="entry name" value="small_GTP"/>
    <property type="match status" value="1"/>
</dbReference>
<keyword evidence="3 5" id="KW-0547">Nucleotide-binding</keyword>
<keyword evidence="8" id="KW-1185">Reference proteome</keyword>
<evidence type="ECO:0000256" key="2">
    <source>
        <dbReference type="ARBA" id="ARBA00022707"/>
    </source>
</evidence>
<dbReference type="InterPro" id="IPR005225">
    <property type="entry name" value="Small_GTP-bd"/>
</dbReference>
<accession>A0A1I7XDH2</accession>
<keyword evidence="6" id="KW-0479">Metal-binding</keyword>
<evidence type="ECO:0000256" key="1">
    <source>
        <dbReference type="ARBA" id="ARBA00010290"/>
    </source>
</evidence>
<feature type="binding site" evidence="5">
    <location>
        <position position="128"/>
    </location>
    <ligand>
        <name>GTP</name>
        <dbReference type="ChEBI" id="CHEBI:37565"/>
    </ligand>
</feature>
<feature type="region of interest" description="Disordered" evidence="7">
    <location>
        <begin position="656"/>
        <end position="676"/>
    </location>
</feature>
<feature type="region of interest" description="Disordered" evidence="7">
    <location>
        <begin position="1"/>
        <end position="39"/>
    </location>
</feature>
<dbReference type="SUPFAM" id="SSF52540">
    <property type="entry name" value="P-loop containing nucleoside triphosphate hydrolases"/>
    <property type="match status" value="1"/>
</dbReference>
<keyword evidence="4 5" id="KW-0342">GTP-binding</keyword>
<sequence length="878" mass="99927">MYQLEEEMDPAEAAEKDRVAAGGPGRYVAPGMRGDTRQGDRRHHMVLKVEWTSIVDLVYMGLLTILRKQREKEREMRVLILGLDNAGKTTIMKKFLGEDLTTIEPTLGFNIKTVDFRGFTLNLWDVGGQTSLRSYWRNYFEQTDALVWVVDSCDSERLLCSTVTGENLLEAVEWMCDDVASRGLRGMQINVRRCRVTNRSAFQCVAAVDCLSADCLYPSQAGYILVFCKYVDVKVLLGGFPMNDSVDLVFHYGITEFMRLIVHEVQYMDNEEEFAVAQWFLRRLSDRVDMRGIRYSFAGDDNVKVIDHIMNGTVIALLRECQKRELKKINFEVNLEPKIMRWDRHIYREEKFSSNSKFDDSSLQYTDENHLEADFADFLAKLEQRQEEIKETARRTLVQQARLFASYGVVRQEKAVQTPPPDEIPDEAFVPELPAPNMVGFRKSYSGTDSRGVDCFVDALFEFKKKKPILDEAMLECLSSAPTNHPQLESNEAITKIMARWNKEIQVIRTETEKILQRVERWIASVVKVLHMKSSRGKKLLKGQLKEMKLRSSKPSKARLDGECIKCLEADKKEENKEGKREEEVKFAASNAFDYIMSAQVEKKKCGVMTSMDKTKVKAERKAQKEKNQVDIRAYLVGKRVRTRMLPLNIDVESVTPSSTIQPSAPSTLDAAEPGRRKTFKSSCHGKYIKLKKTTTVAILKFVDGAKPDNLVRLCPIGGVTIAPGATADIPFTVVRDSSPSKGDVFLLRVLYHGVPICPDVPLLIEPRPEDEMDSLLTEMFDPTDVAMITSLRPPISMPRNPIASCICSSVNRNFSKEKDKVVNSVIEEHNLEIEQDVRTANAEEAIKDGEYWDTSDYEIIDVDDTKSLISEEIQDDY</sequence>
<feature type="binding site" evidence="6">
    <location>
        <position position="106"/>
    </location>
    <ligand>
        <name>Mg(2+)</name>
        <dbReference type="ChEBI" id="CHEBI:18420"/>
    </ligand>
</feature>
<dbReference type="PANTHER" id="PTHR45697">
    <property type="entry name" value="ADP-RIBOSYLATION FACTOR-LIKE PROTEIN 2-RELATED"/>
    <property type="match status" value="1"/>
</dbReference>
<organism evidence="8 9">
    <name type="scientific">Heterorhabditis bacteriophora</name>
    <name type="common">Entomopathogenic nematode worm</name>
    <dbReference type="NCBI Taxonomy" id="37862"/>
    <lineage>
        <taxon>Eukaryota</taxon>
        <taxon>Metazoa</taxon>
        <taxon>Ecdysozoa</taxon>
        <taxon>Nematoda</taxon>
        <taxon>Chromadorea</taxon>
        <taxon>Rhabditida</taxon>
        <taxon>Rhabditina</taxon>
        <taxon>Rhabditomorpha</taxon>
        <taxon>Strongyloidea</taxon>
        <taxon>Heterorhabditidae</taxon>
        <taxon>Heterorhabditis</taxon>
    </lineage>
</organism>
<comment type="similarity">
    <text evidence="1">Belongs to the small GTPase superfamily. Arf family.</text>
</comment>
<dbReference type="PRINTS" id="PR00328">
    <property type="entry name" value="SAR1GTPBP"/>
</dbReference>
<proteinExistence type="inferred from homology"/>
<keyword evidence="2" id="KW-0449">Lipoprotein</keyword>
<dbReference type="SMART" id="SM00178">
    <property type="entry name" value="SAR"/>
    <property type="match status" value="1"/>
</dbReference>
<feature type="compositionally biased region" description="Polar residues" evidence="7">
    <location>
        <begin position="656"/>
        <end position="667"/>
    </location>
</feature>
<feature type="binding site" evidence="5">
    <location>
        <begin position="82"/>
        <end position="89"/>
    </location>
    <ligand>
        <name>GTP</name>
        <dbReference type="ChEBI" id="CHEBI:37565"/>
    </ligand>
</feature>
<dbReference type="WBParaSite" id="Hba_15584">
    <property type="protein sequence ID" value="Hba_15584"/>
    <property type="gene ID" value="Hba_15584"/>
</dbReference>
<protein>
    <submittedName>
        <fullName evidence="9">MSP domain-containing protein</fullName>
    </submittedName>
</protein>
<dbReference type="Gene3D" id="3.40.50.300">
    <property type="entry name" value="P-loop containing nucleotide triphosphate hydrolases"/>
    <property type="match status" value="1"/>
</dbReference>
<evidence type="ECO:0000256" key="4">
    <source>
        <dbReference type="ARBA" id="ARBA00023134"/>
    </source>
</evidence>
<feature type="compositionally biased region" description="Acidic residues" evidence="7">
    <location>
        <begin position="1"/>
        <end position="12"/>
    </location>
</feature>
<evidence type="ECO:0000256" key="7">
    <source>
        <dbReference type="SAM" id="MobiDB-lite"/>
    </source>
</evidence>
<dbReference type="PROSITE" id="PS51417">
    <property type="entry name" value="ARF"/>
    <property type="match status" value="1"/>
</dbReference>
<evidence type="ECO:0000313" key="9">
    <source>
        <dbReference type="WBParaSite" id="Hba_15584"/>
    </source>
</evidence>
<dbReference type="Pfam" id="PF00025">
    <property type="entry name" value="Arf"/>
    <property type="match status" value="1"/>
</dbReference>
<dbReference type="InterPro" id="IPR027417">
    <property type="entry name" value="P-loop_NTPase"/>
</dbReference>